<sequence length="179" mass="19605">MEGLCDGGNELPVGKPPSRQHARPIAQVFVKPTRLFAAEAAASMPVLTAECPPRTRHRSTSVRGTAVRRSRLMLEPARGAVPALHAGGSSPPPRPRLARPGPVRRLESAPQPVPRKLRRTSECLRWECEPSLLLQRTAVCDGSPAVAGVRRVVHDLHLCGEYLPTRPTTLRPQLFAFRK</sequence>
<dbReference type="EMBL" id="JAJSOF020000017">
    <property type="protein sequence ID" value="KAJ4439245.1"/>
    <property type="molecule type" value="Genomic_DNA"/>
</dbReference>
<reference evidence="2 3" key="1">
    <citation type="journal article" date="2022" name="Allergy">
        <title>Genome assembly and annotation of Periplaneta americana reveal a comprehensive cockroach allergen profile.</title>
        <authorList>
            <person name="Wang L."/>
            <person name="Xiong Q."/>
            <person name="Saelim N."/>
            <person name="Wang L."/>
            <person name="Nong W."/>
            <person name="Wan A.T."/>
            <person name="Shi M."/>
            <person name="Liu X."/>
            <person name="Cao Q."/>
            <person name="Hui J.H.L."/>
            <person name="Sookrung N."/>
            <person name="Leung T.F."/>
            <person name="Tungtrongchitr A."/>
            <person name="Tsui S.K.W."/>
        </authorList>
    </citation>
    <scope>NUCLEOTIDE SEQUENCE [LARGE SCALE GENOMIC DNA]</scope>
    <source>
        <strain evidence="2">PWHHKU_190912</strain>
    </source>
</reference>
<proteinExistence type="predicted"/>
<gene>
    <name evidence="2" type="ORF">ANN_07365</name>
</gene>
<accession>A0ABQ8T0N6</accession>
<evidence type="ECO:0000313" key="2">
    <source>
        <dbReference type="EMBL" id="KAJ4439245.1"/>
    </source>
</evidence>
<keyword evidence="3" id="KW-1185">Reference proteome</keyword>
<feature type="region of interest" description="Disordered" evidence="1">
    <location>
        <begin position="1"/>
        <end position="21"/>
    </location>
</feature>
<evidence type="ECO:0000313" key="3">
    <source>
        <dbReference type="Proteomes" id="UP001148838"/>
    </source>
</evidence>
<dbReference type="Proteomes" id="UP001148838">
    <property type="component" value="Unassembled WGS sequence"/>
</dbReference>
<name>A0ABQ8T0N6_PERAM</name>
<comment type="caution">
    <text evidence="2">The sequence shown here is derived from an EMBL/GenBank/DDBJ whole genome shotgun (WGS) entry which is preliminary data.</text>
</comment>
<organism evidence="2 3">
    <name type="scientific">Periplaneta americana</name>
    <name type="common">American cockroach</name>
    <name type="synonym">Blatta americana</name>
    <dbReference type="NCBI Taxonomy" id="6978"/>
    <lineage>
        <taxon>Eukaryota</taxon>
        <taxon>Metazoa</taxon>
        <taxon>Ecdysozoa</taxon>
        <taxon>Arthropoda</taxon>
        <taxon>Hexapoda</taxon>
        <taxon>Insecta</taxon>
        <taxon>Pterygota</taxon>
        <taxon>Neoptera</taxon>
        <taxon>Polyneoptera</taxon>
        <taxon>Dictyoptera</taxon>
        <taxon>Blattodea</taxon>
        <taxon>Blattoidea</taxon>
        <taxon>Blattidae</taxon>
        <taxon>Blattinae</taxon>
        <taxon>Periplaneta</taxon>
    </lineage>
</organism>
<evidence type="ECO:0000256" key="1">
    <source>
        <dbReference type="SAM" id="MobiDB-lite"/>
    </source>
</evidence>
<protein>
    <submittedName>
        <fullName evidence="2">Uncharacterized protein</fullName>
    </submittedName>
</protein>
<feature type="region of interest" description="Disordered" evidence="1">
    <location>
        <begin position="82"/>
        <end position="114"/>
    </location>
</feature>